<evidence type="ECO:0008006" key="4">
    <source>
        <dbReference type="Google" id="ProtNLM"/>
    </source>
</evidence>
<name>X6M3A6_RETFI</name>
<dbReference type="Gene3D" id="1.20.5.110">
    <property type="match status" value="1"/>
</dbReference>
<dbReference type="CDD" id="cd15843">
    <property type="entry name" value="R-SNARE"/>
    <property type="match status" value="1"/>
</dbReference>
<comment type="caution">
    <text evidence="2">The sequence shown here is derived from an EMBL/GenBank/DDBJ whole genome shotgun (WGS) entry which is preliminary data.</text>
</comment>
<feature type="region of interest" description="Disordered" evidence="1">
    <location>
        <begin position="287"/>
        <end position="337"/>
    </location>
</feature>
<dbReference type="Proteomes" id="UP000023152">
    <property type="component" value="Unassembled WGS sequence"/>
</dbReference>
<evidence type="ECO:0000313" key="3">
    <source>
        <dbReference type="Proteomes" id="UP000023152"/>
    </source>
</evidence>
<protein>
    <recommendedName>
        <fullName evidence="4">V-SNARE coiled-coil homology domain-containing protein</fullName>
    </recommendedName>
</protein>
<evidence type="ECO:0000256" key="1">
    <source>
        <dbReference type="SAM" id="MobiDB-lite"/>
    </source>
</evidence>
<dbReference type="AlphaFoldDB" id="X6M3A6"/>
<feature type="compositionally biased region" description="Basic and acidic residues" evidence="1">
    <location>
        <begin position="290"/>
        <end position="304"/>
    </location>
</feature>
<organism evidence="2 3">
    <name type="scientific">Reticulomyxa filosa</name>
    <dbReference type="NCBI Taxonomy" id="46433"/>
    <lineage>
        <taxon>Eukaryota</taxon>
        <taxon>Sar</taxon>
        <taxon>Rhizaria</taxon>
        <taxon>Retaria</taxon>
        <taxon>Foraminifera</taxon>
        <taxon>Monothalamids</taxon>
        <taxon>Reticulomyxidae</taxon>
        <taxon>Reticulomyxa</taxon>
    </lineage>
</organism>
<reference evidence="2 3" key="1">
    <citation type="journal article" date="2013" name="Curr. Biol.">
        <title>The Genome of the Foraminiferan Reticulomyxa filosa.</title>
        <authorList>
            <person name="Glockner G."/>
            <person name="Hulsmann N."/>
            <person name="Schleicher M."/>
            <person name="Noegel A.A."/>
            <person name="Eichinger L."/>
            <person name="Gallinger C."/>
            <person name="Pawlowski J."/>
            <person name="Sierra R."/>
            <person name="Euteneuer U."/>
            <person name="Pillet L."/>
            <person name="Moustafa A."/>
            <person name="Platzer M."/>
            <person name="Groth M."/>
            <person name="Szafranski K."/>
            <person name="Schliwa M."/>
        </authorList>
    </citation>
    <scope>NUCLEOTIDE SEQUENCE [LARGE SCALE GENOMIC DNA]</scope>
</reference>
<evidence type="ECO:0000313" key="2">
    <source>
        <dbReference type="EMBL" id="ETO08404.1"/>
    </source>
</evidence>
<dbReference type="SUPFAM" id="SSF58038">
    <property type="entry name" value="SNARE fusion complex"/>
    <property type="match status" value="1"/>
</dbReference>
<gene>
    <name evidence="2" type="ORF">RFI_28984</name>
</gene>
<sequence length="448" mass="51574">MIDLGCSPFRRLLKAREWGVHCSTHCSTQLFRFFCPIKKKTHFFVLEFCFNATELQRFFFEQKKGEKSIQIKVTSMAGNPRIQYSLVATLDTLLIEANVGSSSAKYVRCCRKILKKISSGELRRPDEKKEKTFQMDKKQVLFVFYAYNYVHGCEPDDQQPNKENLIFLCVTEALPYAATPTETREAAHFFLTKIRKSFLETFRASLDLFCNTSAATASSETQSADSSSLINIDQSLKNQLRMFSSFMKTANKVQHKLQKKKKKDAMATLADDPSSFQEEALLDSDSGAMDYKDIENKDRDESGKHRNNSNFGGGSNNELYDLRTKPPPPGHRMYQSSSGSKISQIINQIDHIKDTVRQNIGMFHAMTCTNQNYTAIDRHETIVLLQQKADDVQESSGLFRRRSRQVQYQYCRDLYQQRCVLISIVVVRNFFLIKRNRKEDKTLVLCVL</sequence>
<keyword evidence="3" id="KW-1185">Reference proteome</keyword>
<accession>X6M3A6</accession>
<proteinExistence type="predicted"/>
<dbReference type="EMBL" id="ASPP01025042">
    <property type="protein sequence ID" value="ETO08404.1"/>
    <property type="molecule type" value="Genomic_DNA"/>
</dbReference>